<organism evidence="2 3">
    <name type="scientific">Halorientalis regularis</name>
    <dbReference type="NCBI Taxonomy" id="660518"/>
    <lineage>
        <taxon>Archaea</taxon>
        <taxon>Methanobacteriati</taxon>
        <taxon>Methanobacteriota</taxon>
        <taxon>Stenosarchaea group</taxon>
        <taxon>Halobacteria</taxon>
        <taxon>Halobacteriales</taxon>
        <taxon>Haloarculaceae</taxon>
        <taxon>Halorientalis</taxon>
    </lineage>
</organism>
<gene>
    <name evidence="2" type="ORF">SAMN05216218_10287</name>
</gene>
<dbReference type="RefSeq" id="WP_139171046.1">
    <property type="nucleotide sequence ID" value="NZ_FNBK01000002.1"/>
</dbReference>
<feature type="region of interest" description="Disordered" evidence="1">
    <location>
        <begin position="32"/>
        <end position="64"/>
    </location>
</feature>
<keyword evidence="3" id="KW-1185">Reference proteome</keyword>
<protein>
    <submittedName>
        <fullName evidence="2">Uncharacterized protein</fullName>
    </submittedName>
</protein>
<sequence>MPANDNDDSATQTSKSRRRFLLGMGGLTAALAGCSGGTDQEVTDSPTDDTPTDDSSTDTFDPAGDLPYGQWLTTDQSGIFFAYANLDNFPDDTVGGSGGLSDPSVDDPLVLYPLVIGGTAVGVGQLSLSFAGLAQAVNPTPTSDSTVNEVTVTNETVIAEGSFATDQLDERLIEPTDETFGVAYEQTSTDRGYDRYEPVDVPDSVNDPPAVAITDETVIIGPDASQLDQTIAAGDGTRSRVFETDESIAELLEQAGTGDLVVGQLGPATGDQFFGDVQLTPDPQFRPRSGEHVVAAVDFDARRETFESQFALAAEDTGEDRREMIETSFGTAAIDSSRSVEVNDNPITATGTYDVEQLTADPAERELSQTAAAELVSPEALTFQYEPLRGQGRGELWVRITEDTDAAALRIEADSGGSTEIQPQQRSVSAGDSVAVQVDPDGDSVTVFAVNGEGAVGKLTTLSVPTDELSETAASRAVPADALSFRYESPDAGDLGSLTIEVVADTGAKTLVAQPQEAPGLFTDRVGSLTSDEPIGAGTILETAVEPDGDQVIVYASVDGATGEVARWQGPE</sequence>
<dbReference type="Proteomes" id="UP000199076">
    <property type="component" value="Unassembled WGS sequence"/>
</dbReference>
<feature type="compositionally biased region" description="Low complexity" evidence="1">
    <location>
        <begin position="199"/>
        <end position="208"/>
    </location>
</feature>
<dbReference type="OrthoDB" id="275701at2157"/>
<evidence type="ECO:0000313" key="3">
    <source>
        <dbReference type="Proteomes" id="UP000199076"/>
    </source>
</evidence>
<dbReference type="EMBL" id="FNBK01000002">
    <property type="protein sequence ID" value="SDE88759.1"/>
    <property type="molecule type" value="Genomic_DNA"/>
</dbReference>
<evidence type="ECO:0000256" key="1">
    <source>
        <dbReference type="SAM" id="MobiDB-lite"/>
    </source>
</evidence>
<reference evidence="3" key="1">
    <citation type="submission" date="2016-10" db="EMBL/GenBank/DDBJ databases">
        <authorList>
            <person name="Varghese N."/>
            <person name="Submissions S."/>
        </authorList>
    </citation>
    <scope>NUCLEOTIDE SEQUENCE [LARGE SCALE GENOMIC DNA]</scope>
    <source>
        <strain evidence="3">IBRC-M 10760</strain>
    </source>
</reference>
<name>A0A1G7GL91_9EURY</name>
<feature type="region of interest" description="Disordered" evidence="1">
    <location>
        <begin position="188"/>
        <end position="208"/>
    </location>
</feature>
<feature type="compositionally biased region" description="Acidic residues" evidence="1">
    <location>
        <begin position="46"/>
        <end position="56"/>
    </location>
</feature>
<accession>A0A1G7GL91</accession>
<proteinExistence type="predicted"/>
<evidence type="ECO:0000313" key="2">
    <source>
        <dbReference type="EMBL" id="SDE88759.1"/>
    </source>
</evidence>
<dbReference type="AlphaFoldDB" id="A0A1G7GL91"/>